<feature type="DNA-binding region" description="H-T-H motif" evidence="2">
    <location>
        <begin position="10"/>
        <end position="29"/>
    </location>
</feature>
<dbReference type="KEGG" id="awo:Awo_c33300"/>
<dbReference type="InterPro" id="IPR050624">
    <property type="entry name" value="HTH-type_Tx_Regulator"/>
</dbReference>
<organism evidence="4 5">
    <name type="scientific">Acetobacterium woodii (strain ATCC 29683 / DSM 1030 / JCM 2381 / KCTC 1655 / WB1)</name>
    <dbReference type="NCBI Taxonomy" id="931626"/>
    <lineage>
        <taxon>Bacteria</taxon>
        <taxon>Bacillati</taxon>
        <taxon>Bacillota</taxon>
        <taxon>Clostridia</taxon>
        <taxon>Eubacteriales</taxon>
        <taxon>Eubacteriaceae</taxon>
        <taxon>Acetobacterium</taxon>
    </lineage>
</organism>
<dbReference type="EMBL" id="CP002987">
    <property type="protein sequence ID" value="AFA50058.1"/>
    <property type="molecule type" value="Genomic_DNA"/>
</dbReference>
<dbReference type="PANTHER" id="PTHR43479:SF7">
    <property type="entry name" value="TETR-FAMILY TRANSCRIPTIONAL REGULATOR"/>
    <property type="match status" value="1"/>
</dbReference>
<evidence type="ECO:0000313" key="4">
    <source>
        <dbReference type="EMBL" id="AFA50058.1"/>
    </source>
</evidence>
<name>H6LKU9_ACEWD</name>
<dbReference type="SUPFAM" id="SSF46689">
    <property type="entry name" value="Homeodomain-like"/>
    <property type="match status" value="1"/>
</dbReference>
<evidence type="ECO:0000313" key="5">
    <source>
        <dbReference type="Proteomes" id="UP000007177"/>
    </source>
</evidence>
<dbReference type="Pfam" id="PF14278">
    <property type="entry name" value="TetR_C_8"/>
    <property type="match status" value="1"/>
</dbReference>
<dbReference type="InterPro" id="IPR039532">
    <property type="entry name" value="TetR_C_Firmicutes"/>
</dbReference>
<evidence type="ECO:0000256" key="1">
    <source>
        <dbReference type="ARBA" id="ARBA00023125"/>
    </source>
</evidence>
<dbReference type="InterPro" id="IPR009057">
    <property type="entry name" value="Homeodomain-like_sf"/>
</dbReference>
<dbReference type="InterPro" id="IPR001647">
    <property type="entry name" value="HTH_TetR"/>
</dbReference>
<dbReference type="PROSITE" id="PS50977">
    <property type="entry name" value="HTH_TETR_2"/>
    <property type="match status" value="1"/>
</dbReference>
<keyword evidence="5" id="KW-1185">Reference proteome</keyword>
<dbReference type="GO" id="GO:0003677">
    <property type="term" value="F:DNA binding"/>
    <property type="evidence" value="ECO:0007669"/>
    <property type="project" value="UniProtKB-UniRule"/>
</dbReference>
<dbReference type="HOGENOM" id="CLU_087539_0_5_9"/>
<dbReference type="Proteomes" id="UP000007177">
    <property type="component" value="Chromosome"/>
</dbReference>
<evidence type="ECO:0000259" key="3">
    <source>
        <dbReference type="PROSITE" id="PS50977"/>
    </source>
</evidence>
<protein>
    <submittedName>
        <fullName evidence="4">Transcriptional regulator TetR family</fullName>
    </submittedName>
</protein>
<reference evidence="4 5" key="2">
    <citation type="journal article" date="2012" name="PLoS ONE">
        <title>An ancient pathway combining carbon dioxide fixation with the generation and utilization of a sodium ion gradient for ATP synthesis.</title>
        <authorList>
            <person name="Poehlein A."/>
            <person name="Schmidt S."/>
            <person name="Kaster A.K."/>
            <person name="Goenrich M."/>
            <person name="Vollmers J."/>
            <person name="Thurmer A."/>
            <person name="Bertsch J."/>
            <person name="Schuchmann K."/>
            <person name="Voigt B."/>
            <person name="Hecker M."/>
            <person name="Daniel R."/>
            <person name="Thauer R.K."/>
            <person name="Gottschalk G."/>
            <person name="Muller V."/>
        </authorList>
    </citation>
    <scope>NUCLEOTIDE SEQUENCE [LARGE SCALE GENOMIC DNA]</scope>
    <source>
        <strain evidence="5">ATCC 29683 / DSM 1030 / JCM 2381 / KCTC 1655 / WB1</strain>
    </source>
</reference>
<dbReference type="eggNOG" id="COG1309">
    <property type="taxonomic scope" value="Bacteria"/>
</dbReference>
<dbReference type="PANTHER" id="PTHR43479">
    <property type="entry name" value="ACREF/ENVCD OPERON REPRESSOR-RELATED"/>
    <property type="match status" value="1"/>
</dbReference>
<gene>
    <name evidence="4" type="ordered locus">Awo_c33300</name>
</gene>
<proteinExistence type="predicted"/>
<feature type="domain" description="HTH tetR-type" evidence="3">
    <location>
        <begin position="1"/>
        <end position="47"/>
    </location>
</feature>
<dbReference type="OrthoDB" id="9810250at2"/>
<evidence type="ECO:0000256" key="2">
    <source>
        <dbReference type="PROSITE-ProRule" id="PRU00335"/>
    </source>
</evidence>
<dbReference type="STRING" id="931626.Awo_c33300"/>
<keyword evidence="1 2" id="KW-0238">DNA-binding</keyword>
<accession>H6LKU9</accession>
<reference evidence="5" key="1">
    <citation type="submission" date="2011-07" db="EMBL/GenBank/DDBJ databases">
        <title>Complete genome sequence of Acetobacterium woodii.</title>
        <authorList>
            <person name="Poehlein A."/>
            <person name="Schmidt S."/>
            <person name="Kaster A.-K."/>
            <person name="Goenrich M."/>
            <person name="Vollmers J."/>
            <person name="Thuermer A."/>
            <person name="Gottschalk G."/>
            <person name="Thauer R.K."/>
            <person name="Daniel R."/>
            <person name="Mueller V."/>
        </authorList>
    </citation>
    <scope>NUCLEOTIDE SEQUENCE [LARGE SCALE GENOMIC DNA]</scope>
    <source>
        <strain evidence="5">ATCC 29683 / DSM 1030 / JCM 2381 / KCTC 1655 / WB1</strain>
    </source>
</reference>
<sequence>MLEKSIQKITVRELSDFADINRGTFYLHYKDVFDLLDQIENKLIKDFSEVLNQYPSLLVRSNDHRLLVDVFAFIESNEDIMRVLLCKNSDPHFLDQLKNNVKTRYFDDWQQIYLTPAPIEIEYFFSYFLSGCIGLIIHWLSTGMTQSPEQIAKLTKSMILEGNNFLNTINNPVINH</sequence>
<dbReference type="Gene3D" id="1.10.357.10">
    <property type="entry name" value="Tetracycline Repressor, domain 2"/>
    <property type="match status" value="1"/>
</dbReference>
<dbReference type="AlphaFoldDB" id="H6LKU9"/>
<dbReference type="RefSeq" id="WP_014357653.1">
    <property type="nucleotide sequence ID" value="NC_016894.1"/>
</dbReference>